<dbReference type="EMBL" id="UIGB01000001">
    <property type="protein sequence ID" value="SUU84999.1"/>
    <property type="molecule type" value="Genomic_DNA"/>
</dbReference>
<accession>A0A380W8N2</accession>
<protein>
    <submittedName>
        <fullName evidence="2">Predicted membrane protein</fullName>
    </submittedName>
</protein>
<reference evidence="2 3" key="1">
    <citation type="submission" date="2018-06" db="EMBL/GenBank/DDBJ databases">
        <authorList>
            <consortium name="Pathogen Informatics"/>
            <person name="Doyle S."/>
        </authorList>
    </citation>
    <scope>NUCLEOTIDE SEQUENCE [LARGE SCALE GENOMIC DNA]</scope>
    <source>
        <strain evidence="2 3">NCTC12722</strain>
    </source>
</reference>
<keyword evidence="1" id="KW-0472">Membrane</keyword>
<gene>
    <name evidence="2" type="ORF">NCTC12722_02203</name>
</gene>
<evidence type="ECO:0000313" key="3">
    <source>
        <dbReference type="Proteomes" id="UP000254343"/>
    </source>
</evidence>
<dbReference type="Pfam" id="PF07843">
    <property type="entry name" value="DUF1634"/>
    <property type="match status" value="1"/>
</dbReference>
<feature type="transmembrane region" description="Helical" evidence="1">
    <location>
        <begin position="20"/>
        <end position="42"/>
    </location>
</feature>
<dbReference type="AlphaFoldDB" id="A0A380W8N2"/>
<dbReference type="RefSeq" id="WP_002715824.1">
    <property type="nucleotide sequence ID" value="NZ_UFSI01000001.1"/>
</dbReference>
<dbReference type="Proteomes" id="UP000254343">
    <property type="component" value="Unassembled WGS sequence"/>
</dbReference>
<feature type="transmembrane region" description="Helical" evidence="1">
    <location>
        <begin position="54"/>
        <end position="78"/>
    </location>
</feature>
<organism evidence="2 3">
    <name type="scientific">Afipia felis</name>
    <name type="common">Cat scratch disease bacillus</name>
    <dbReference type="NCBI Taxonomy" id="1035"/>
    <lineage>
        <taxon>Bacteria</taxon>
        <taxon>Pseudomonadati</taxon>
        <taxon>Pseudomonadota</taxon>
        <taxon>Alphaproteobacteria</taxon>
        <taxon>Hyphomicrobiales</taxon>
        <taxon>Nitrobacteraceae</taxon>
        <taxon>Afipia</taxon>
    </lineage>
</organism>
<evidence type="ECO:0000256" key="1">
    <source>
        <dbReference type="SAM" id="Phobius"/>
    </source>
</evidence>
<keyword evidence="1" id="KW-0812">Transmembrane</keyword>
<sequence>MNQENDTSDFFGRKNLETFLANLLSWGTMAACAIIASGMTISFTSSNSILSTRLINIGIALFLFLPIARVSVMTIAFIKQLDFVFALIGFLVLLIIAMSAAVSMGLY</sequence>
<evidence type="ECO:0000313" key="2">
    <source>
        <dbReference type="EMBL" id="SUU84999.1"/>
    </source>
</evidence>
<proteinExistence type="predicted"/>
<dbReference type="InterPro" id="IPR012861">
    <property type="entry name" value="DUF1634"/>
</dbReference>
<keyword evidence="1" id="KW-1133">Transmembrane helix</keyword>
<name>A0A380W8N2_AFIFE</name>
<feature type="transmembrane region" description="Helical" evidence="1">
    <location>
        <begin position="84"/>
        <end position="106"/>
    </location>
</feature>